<comment type="similarity">
    <text evidence="2 7">Belongs to the methyltransferase superfamily. L-isoaspartyl/D-aspartyl protein methyltransferase family.</text>
</comment>
<dbReference type="NCBIfam" id="NF001453">
    <property type="entry name" value="PRK00312.1"/>
    <property type="match status" value="1"/>
</dbReference>
<dbReference type="EMBL" id="VIGC01000012">
    <property type="protein sequence ID" value="TQE95631.1"/>
    <property type="molecule type" value="Genomic_DNA"/>
</dbReference>
<evidence type="ECO:0000313" key="8">
    <source>
        <dbReference type="EMBL" id="TQE95631.1"/>
    </source>
</evidence>
<evidence type="ECO:0000256" key="6">
    <source>
        <dbReference type="ARBA" id="ARBA00022691"/>
    </source>
</evidence>
<evidence type="ECO:0000256" key="7">
    <source>
        <dbReference type="HAMAP-Rule" id="MF_00090"/>
    </source>
</evidence>
<dbReference type="InterPro" id="IPR029063">
    <property type="entry name" value="SAM-dependent_MTases_sf"/>
</dbReference>
<dbReference type="InterPro" id="IPR000682">
    <property type="entry name" value="PCMT"/>
</dbReference>
<comment type="subcellular location">
    <subcellularLocation>
        <location evidence="1 7">Cytoplasm</location>
    </subcellularLocation>
</comment>
<dbReference type="GO" id="GO:0004719">
    <property type="term" value="F:protein-L-isoaspartate (D-aspartate) O-methyltransferase activity"/>
    <property type="evidence" value="ECO:0007669"/>
    <property type="project" value="UniProtKB-UniRule"/>
</dbReference>
<keyword evidence="3 7" id="KW-0963">Cytoplasm</keyword>
<dbReference type="OrthoDB" id="9772751at2"/>
<sequence>MSTNPDATSDDFPWARDWPEITDPRVRAAFARVPREEFVDPALRKWADRDAPLPIGEGQTISQPFVVALMTQALQLQPGHKVLEIGTGSGFQTAILCELTATPEGVPGETVYSIERFPSLAARAREVLHRLGYRPHLAVGDGAAGWPEAAPFDAIIVTAAAAYLPRPLWEQLADGGRMVIPLGARYEQTLWLLRKEGERMHRQWLGPVRFVPLVSPILRDPAMRVEMSNG</sequence>
<dbReference type="GO" id="GO:0030091">
    <property type="term" value="P:protein repair"/>
    <property type="evidence" value="ECO:0007669"/>
    <property type="project" value="UniProtKB-UniRule"/>
</dbReference>
<evidence type="ECO:0000256" key="2">
    <source>
        <dbReference type="ARBA" id="ARBA00005369"/>
    </source>
</evidence>
<comment type="catalytic activity">
    <reaction evidence="7">
        <text>[protein]-L-isoaspartate + S-adenosyl-L-methionine = [protein]-L-isoaspartate alpha-methyl ester + S-adenosyl-L-homocysteine</text>
        <dbReference type="Rhea" id="RHEA:12705"/>
        <dbReference type="Rhea" id="RHEA-COMP:12143"/>
        <dbReference type="Rhea" id="RHEA-COMP:12144"/>
        <dbReference type="ChEBI" id="CHEBI:57856"/>
        <dbReference type="ChEBI" id="CHEBI:59789"/>
        <dbReference type="ChEBI" id="CHEBI:90596"/>
        <dbReference type="ChEBI" id="CHEBI:90598"/>
        <dbReference type="EC" id="2.1.1.77"/>
    </reaction>
</comment>
<evidence type="ECO:0000256" key="1">
    <source>
        <dbReference type="ARBA" id="ARBA00004496"/>
    </source>
</evidence>
<dbReference type="GO" id="GO:0032259">
    <property type="term" value="P:methylation"/>
    <property type="evidence" value="ECO:0007669"/>
    <property type="project" value="UniProtKB-KW"/>
</dbReference>
<comment type="function">
    <text evidence="7">Catalyzes the methyl esterification of L-isoaspartyl residues in peptides and proteins that result from spontaneous decomposition of normal L-aspartyl and L-asparaginyl residues. It plays a role in the repair and/or degradation of damaged proteins.</text>
</comment>
<gene>
    <name evidence="7" type="primary">pcm</name>
    <name evidence="8" type="ORF">FKZ61_10915</name>
</gene>
<dbReference type="CDD" id="cd02440">
    <property type="entry name" value="AdoMet_MTases"/>
    <property type="match status" value="1"/>
</dbReference>
<proteinExistence type="inferred from homology"/>
<name>A0A540VFU8_9CHLR</name>
<dbReference type="HAMAP" id="MF_00090">
    <property type="entry name" value="PIMT"/>
    <property type="match status" value="1"/>
</dbReference>
<feature type="active site" evidence="7">
    <location>
        <position position="62"/>
    </location>
</feature>
<dbReference type="SUPFAM" id="SSF53335">
    <property type="entry name" value="S-adenosyl-L-methionine-dependent methyltransferases"/>
    <property type="match status" value="1"/>
</dbReference>
<dbReference type="GO" id="GO:0005737">
    <property type="term" value="C:cytoplasm"/>
    <property type="evidence" value="ECO:0007669"/>
    <property type="project" value="UniProtKB-SubCell"/>
</dbReference>
<keyword evidence="6 7" id="KW-0949">S-adenosyl-L-methionine</keyword>
<protein>
    <recommendedName>
        <fullName evidence="7">Protein-L-isoaspartate O-methyltransferase</fullName>
        <ecNumber evidence="7">2.1.1.77</ecNumber>
    </recommendedName>
    <alternativeName>
        <fullName evidence="7">L-isoaspartyl protein carboxyl methyltransferase</fullName>
    </alternativeName>
    <alternativeName>
        <fullName evidence="7">Protein L-isoaspartyl methyltransferase</fullName>
    </alternativeName>
    <alternativeName>
        <fullName evidence="7">Protein-beta-aspartate methyltransferase</fullName>
        <shortName evidence="7">PIMT</shortName>
    </alternativeName>
</protein>
<comment type="caution">
    <text evidence="8">The sequence shown here is derived from an EMBL/GenBank/DDBJ whole genome shotgun (WGS) entry which is preliminary data.</text>
</comment>
<evidence type="ECO:0000256" key="5">
    <source>
        <dbReference type="ARBA" id="ARBA00022679"/>
    </source>
</evidence>
<evidence type="ECO:0000313" key="9">
    <source>
        <dbReference type="Proteomes" id="UP000317371"/>
    </source>
</evidence>
<dbReference type="PANTHER" id="PTHR11579:SF0">
    <property type="entry name" value="PROTEIN-L-ISOASPARTATE(D-ASPARTATE) O-METHYLTRANSFERASE"/>
    <property type="match status" value="1"/>
</dbReference>
<keyword evidence="5 7" id="KW-0808">Transferase</keyword>
<evidence type="ECO:0000256" key="3">
    <source>
        <dbReference type="ARBA" id="ARBA00022490"/>
    </source>
</evidence>
<dbReference type="PANTHER" id="PTHR11579">
    <property type="entry name" value="PROTEIN-L-ISOASPARTATE O-METHYLTRANSFERASE"/>
    <property type="match status" value="1"/>
</dbReference>
<keyword evidence="4 7" id="KW-0489">Methyltransferase</keyword>
<dbReference type="FunFam" id="3.40.50.150:FF:000010">
    <property type="entry name" value="Protein-L-isoaspartate O-methyltransferase"/>
    <property type="match status" value="1"/>
</dbReference>
<dbReference type="NCBIfam" id="TIGR00080">
    <property type="entry name" value="pimt"/>
    <property type="match status" value="1"/>
</dbReference>
<dbReference type="InParanoid" id="A0A540VFU8"/>
<dbReference type="Proteomes" id="UP000317371">
    <property type="component" value="Unassembled WGS sequence"/>
</dbReference>
<dbReference type="EC" id="2.1.1.77" evidence="7"/>
<dbReference type="Pfam" id="PF01135">
    <property type="entry name" value="PCMT"/>
    <property type="match status" value="1"/>
</dbReference>
<organism evidence="8 9">
    <name type="scientific">Litorilinea aerophila</name>
    <dbReference type="NCBI Taxonomy" id="1204385"/>
    <lineage>
        <taxon>Bacteria</taxon>
        <taxon>Bacillati</taxon>
        <taxon>Chloroflexota</taxon>
        <taxon>Caldilineae</taxon>
        <taxon>Caldilineales</taxon>
        <taxon>Caldilineaceae</taxon>
        <taxon>Litorilinea</taxon>
    </lineage>
</organism>
<dbReference type="Gene3D" id="3.40.50.150">
    <property type="entry name" value="Vaccinia Virus protein VP39"/>
    <property type="match status" value="1"/>
</dbReference>
<accession>A0A540VFU8</accession>
<reference evidence="8 9" key="1">
    <citation type="submission" date="2019-06" db="EMBL/GenBank/DDBJ databases">
        <title>Genome sequence of Litorilinea aerophila BAA-2444.</title>
        <authorList>
            <person name="Maclea K.S."/>
            <person name="Maurais E.G."/>
            <person name="Iannazzi L.C."/>
        </authorList>
    </citation>
    <scope>NUCLEOTIDE SEQUENCE [LARGE SCALE GENOMIC DNA]</scope>
    <source>
        <strain evidence="8 9">ATCC BAA-2444</strain>
    </source>
</reference>
<dbReference type="AlphaFoldDB" id="A0A540VFU8"/>
<keyword evidence="9" id="KW-1185">Reference proteome</keyword>
<dbReference type="RefSeq" id="WP_141610166.1">
    <property type="nucleotide sequence ID" value="NZ_VIGC02000012.1"/>
</dbReference>
<dbReference type="PROSITE" id="PS01279">
    <property type="entry name" value="PCMT"/>
    <property type="match status" value="1"/>
</dbReference>
<evidence type="ECO:0000256" key="4">
    <source>
        <dbReference type="ARBA" id="ARBA00022603"/>
    </source>
</evidence>